<organism evidence="3 4">
    <name type="scientific">Durusdinium trenchii</name>
    <dbReference type="NCBI Taxonomy" id="1381693"/>
    <lineage>
        <taxon>Eukaryota</taxon>
        <taxon>Sar</taxon>
        <taxon>Alveolata</taxon>
        <taxon>Dinophyceae</taxon>
        <taxon>Suessiales</taxon>
        <taxon>Symbiodiniaceae</taxon>
        <taxon>Durusdinium</taxon>
    </lineage>
</organism>
<evidence type="ECO:0008006" key="5">
    <source>
        <dbReference type="Google" id="ProtNLM"/>
    </source>
</evidence>
<dbReference type="Proteomes" id="UP001642464">
    <property type="component" value="Unassembled WGS sequence"/>
</dbReference>
<keyword evidence="2" id="KW-0812">Transmembrane</keyword>
<evidence type="ECO:0000256" key="1">
    <source>
        <dbReference type="SAM" id="MobiDB-lite"/>
    </source>
</evidence>
<evidence type="ECO:0000313" key="4">
    <source>
        <dbReference type="Proteomes" id="UP001642464"/>
    </source>
</evidence>
<feature type="region of interest" description="Disordered" evidence="1">
    <location>
        <begin position="666"/>
        <end position="687"/>
    </location>
</feature>
<sequence>SFMVTAGICLSGQLRGVCTAWEANSLQLVLRAFDRVELFAVVPEGEDCPKAAGLLPNGTQIRCVPDRPFTALEEEWLAGGPELCWDRAKFLLQLRLVHRCGQLLQERIKAGARYDWLLRLRADAYWHRFPGFGTGGQRILLPWAPILQWQAFADNFAAGTPSLMLKYFDFYNYVLDARNWKSYDFPKGDKVWRRHWAHECNYPELILERYLVDQHLPVRYTRDICFVRLRRCKEQSFEDHCKVRPGGAGGAGAWDDLEPWRRWHLQGMEVLPEQTFPAQYEHDPVLAAKLVDFFHAEQRKVGRPLKIVDLGCGRGTLVAELRAWRLLAVGLDTNPLLTATLNAYGLVADVTEANLSFTLRSAHPRCNFRPHLGKFAKGGEYEDAGQSAGVQFDGRPNKQDMSNPTGWINWINYVAARCCGQLTCRAFDTLGRLRWQLPERQTWRSSQEVWLYEKYQDLPDVAEAQVASPFEHGPGILLPVQSGATMDWAICLDVGEQLNGRRQQARLLANLGRLAGEGILISWGRRAPRDDSWWLRDLALLGFQRDKDLEGELRLFAGREFGSRCDLRWERIALQEHLRHSLCVLRRGTPRPRHPRCALEPVKATPYCELGITFGCLDAQHIWLRGHCAGLFRRFAPRSSNRSTAAVGECRLVTTSLHEYEECKLPEPVEPSSPGHLAVETSRGTESPAHRPSYDCVSLGVPLEDFWRLHGISLNALFDSADPLVRMAEPIWTQESCGVLAMSFKLLRLLAAPQQHFFSQLQKVWSSEGQFILQKWRWELSDNCWLSSLLLRAARRWRATAPRPGGGLTRSRVRLAARRLRRCALRRGGSCKAAVSALRPPLRHAASERASFGELLQECGCKCGESIATLGAFFIAAAGAFWLVGALAGWNGPDTHFQSDLTYHQFNMFWFYLGGITVAVGIVYALYARKGSAFAREPADQPEDEEGKEKPAAAPTPYVMLPAEP</sequence>
<dbReference type="EMBL" id="CAXAMM010008102">
    <property type="protein sequence ID" value="CAK9016305.1"/>
    <property type="molecule type" value="Genomic_DNA"/>
</dbReference>
<evidence type="ECO:0000256" key="2">
    <source>
        <dbReference type="SAM" id="Phobius"/>
    </source>
</evidence>
<protein>
    <recommendedName>
        <fullName evidence="5">Methyltransferase domain-containing protein</fullName>
    </recommendedName>
</protein>
<proteinExistence type="predicted"/>
<keyword evidence="2" id="KW-0472">Membrane</keyword>
<evidence type="ECO:0000313" key="3">
    <source>
        <dbReference type="EMBL" id="CAK9016305.1"/>
    </source>
</evidence>
<feature type="transmembrane region" description="Helical" evidence="2">
    <location>
        <begin position="867"/>
        <end position="888"/>
    </location>
</feature>
<name>A0ABP0JPD4_9DINO</name>
<dbReference type="InterPro" id="IPR029063">
    <property type="entry name" value="SAM-dependent_MTases_sf"/>
</dbReference>
<comment type="caution">
    <text evidence="3">The sequence shown here is derived from an EMBL/GenBank/DDBJ whole genome shotgun (WGS) entry which is preliminary data.</text>
</comment>
<dbReference type="SUPFAM" id="SSF53335">
    <property type="entry name" value="S-adenosyl-L-methionine-dependent methyltransferases"/>
    <property type="match status" value="1"/>
</dbReference>
<feature type="region of interest" description="Disordered" evidence="1">
    <location>
        <begin position="935"/>
        <end position="965"/>
    </location>
</feature>
<feature type="transmembrane region" description="Helical" evidence="2">
    <location>
        <begin position="909"/>
        <end position="927"/>
    </location>
</feature>
<accession>A0ABP0JPD4</accession>
<keyword evidence="2" id="KW-1133">Transmembrane helix</keyword>
<reference evidence="3 4" key="1">
    <citation type="submission" date="2024-02" db="EMBL/GenBank/DDBJ databases">
        <authorList>
            <person name="Chen Y."/>
            <person name="Shah S."/>
            <person name="Dougan E. K."/>
            <person name="Thang M."/>
            <person name="Chan C."/>
        </authorList>
    </citation>
    <scope>NUCLEOTIDE SEQUENCE [LARGE SCALE GENOMIC DNA]</scope>
</reference>
<gene>
    <name evidence="3" type="ORF">SCF082_LOCUS13124</name>
</gene>
<feature type="non-terminal residue" evidence="3">
    <location>
        <position position="1"/>
    </location>
</feature>
<keyword evidence="4" id="KW-1185">Reference proteome</keyword>